<dbReference type="AlphaFoldDB" id="A0A0D0CDV7"/>
<proteinExistence type="predicted"/>
<organism evidence="1 2">
    <name type="scientific">Paxillus rubicundulus Ve08.2h10</name>
    <dbReference type="NCBI Taxonomy" id="930991"/>
    <lineage>
        <taxon>Eukaryota</taxon>
        <taxon>Fungi</taxon>
        <taxon>Dikarya</taxon>
        <taxon>Basidiomycota</taxon>
        <taxon>Agaricomycotina</taxon>
        <taxon>Agaricomycetes</taxon>
        <taxon>Agaricomycetidae</taxon>
        <taxon>Boletales</taxon>
        <taxon>Paxilineae</taxon>
        <taxon>Paxillaceae</taxon>
        <taxon>Paxillus</taxon>
    </lineage>
</organism>
<dbReference type="InParanoid" id="A0A0D0CDV7"/>
<reference evidence="2" key="2">
    <citation type="submission" date="2015-01" db="EMBL/GenBank/DDBJ databases">
        <title>Evolutionary Origins and Diversification of the Mycorrhizal Mutualists.</title>
        <authorList>
            <consortium name="DOE Joint Genome Institute"/>
            <consortium name="Mycorrhizal Genomics Consortium"/>
            <person name="Kohler A."/>
            <person name="Kuo A."/>
            <person name="Nagy L.G."/>
            <person name="Floudas D."/>
            <person name="Copeland A."/>
            <person name="Barry K.W."/>
            <person name="Cichocki N."/>
            <person name="Veneault-Fourrey C."/>
            <person name="LaButti K."/>
            <person name="Lindquist E.A."/>
            <person name="Lipzen A."/>
            <person name="Lundell T."/>
            <person name="Morin E."/>
            <person name="Murat C."/>
            <person name="Riley R."/>
            <person name="Ohm R."/>
            <person name="Sun H."/>
            <person name="Tunlid A."/>
            <person name="Henrissat B."/>
            <person name="Grigoriev I.V."/>
            <person name="Hibbett D.S."/>
            <person name="Martin F."/>
        </authorList>
    </citation>
    <scope>NUCLEOTIDE SEQUENCE [LARGE SCALE GENOMIC DNA]</scope>
    <source>
        <strain evidence="2">Ve08.2h10</strain>
    </source>
</reference>
<evidence type="ECO:0000313" key="1">
    <source>
        <dbReference type="EMBL" id="KIK73748.1"/>
    </source>
</evidence>
<accession>A0A0D0CDV7</accession>
<dbReference type="Proteomes" id="UP000054538">
    <property type="component" value="Unassembled WGS sequence"/>
</dbReference>
<reference evidence="1 2" key="1">
    <citation type="submission" date="2014-04" db="EMBL/GenBank/DDBJ databases">
        <authorList>
            <consortium name="DOE Joint Genome Institute"/>
            <person name="Kuo A."/>
            <person name="Kohler A."/>
            <person name="Jargeat P."/>
            <person name="Nagy L.G."/>
            <person name="Floudas D."/>
            <person name="Copeland A."/>
            <person name="Barry K.W."/>
            <person name="Cichocki N."/>
            <person name="Veneault-Fourrey C."/>
            <person name="LaButti K."/>
            <person name="Lindquist E.A."/>
            <person name="Lipzen A."/>
            <person name="Lundell T."/>
            <person name="Morin E."/>
            <person name="Murat C."/>
            <person name="Sun H."/>
            <person name="Tunlid A."/>
            <person name="Henrissat B."/>
            <person name="Grigoriev I.V."/>
            <person name="Hibbett D.S."/>
            <person name="Martin F."/>
            <person name="Nordberg H.P."/>
            <person name="Cantor M.N."/>
            <person name="Hua S.X."/>
        </authorList>
    </citation>
    <scope>NUCLEOTIDE SEQUENCE [LARGE SCALE GENOMIC DNA]</scope>
    <source>
        <strain evidence="1 2">Ve08.2h10</strain>
    </source>
</reference>
<dbReference type="EMBL" id="KN829459">
    <property type="protein sequence ID" value="KIK73748.1"/>
    <property type="molecule type" value="Genomic_DNA"/>
</dbReference>
<protein>
    <submittedName>
        <fullName evidence="1">Uncharacterized protein</fullName>
    </submittedName>
</protein>
<gene>
    <name evidence="1" type="ORF">PAXRUDRAFT_177605</name>
</gene>
<sequence>MSASLTIQSLLDQSANLIEGALCDLEHESEIDQAMAETWTHVNELINQEMVSSLLGHGFQSSLNCRSLFGIFWRTPLPSMFPLSSLPPTLMFELLYRSGRRRSGLPSWSSVGQWMALLPTLGISSTWVPMQGPHPLRSLNGQAHQPLVFPNSAQHLEG</sequence>
<evidence type="ECO:0000313" key="2">
    <source>
        <dbReference type="Proteomes" id="UP000054538"/>
    </source>
</evidence>
<dbReference type="OrthoDB" id="10574758at2759"/>
<keyword evidence="2" id="KW-1185">Reference proteome</keyword>
<dbReference type="HOGENOM" id="CLU_1669962_0_0_1"/>
<name>A0A0D0CDV7_9AGAM</name>